<dbReference type="InterPro" id="IPR046797">
    <property type="entry name" value="PDDEXK_12"/>
</dbReference>
<dbReference type="InParanoid" id="C7ZN18"/>
<dbReference type="HOGENOM" id="CLU_508133_0_0_1"/>
<dbReference type="RefSeq" id="XP_003040303.1">
    <property type="nucleotide sequence ID" value="XM_003040257.1"/>
</dbReference>
<gene>
    <name evidence="3" type="ORF">NECHADRAFT_102277</name>
</gene>
<dbReference type="AlphaFoldDB" id="C7ZN18"/>
<feature type="domain" description="PD-(D/E)XK nuclease-like" evidence="2">
    <location>
        <begin position="139"/>
        <end position="346"/>
    </location>
</feature>
<dbReference type="KEGG" id="nhe:NECHADRAFT_102277"/>
<dbReference type="EMBL" id="GG698961">
    <property type="protein sequence ID" value="EEU34590.1"/>
    <property type="molecule type" value="Genomic_DNA"/>
</dbReference>
<feature type="compositionally biased region" description="Polar residues" evidence="1">
    <location>
        <begin position="60"/>
        <end position="70"/>
    </location>
</feature>
<proteinExistence type="predicted"/>
<evidence type="ECO:0000313" key="4">
    <source>
        <dbReference type="Proteomes" id="UP000005206"/>
    </source>
</evidence>
<protein>
    <recommendedName>
        <fullName evidence="2">PD-(D/E)XK nuclease-like domain-containing protein</fullName>
    </recommendedName>
</protein>
<feature type="region of interest" description="Disordered" evidence="1">
    <location>
        <begin position="49"/>
        <end position="105"/>
    </location>
</feature>
<feature type="compositionally biased region" description="Polar residues" evidence="1">
    <location>
        <begin position="523"/>
        <end position="536"/>
    </location>
</feature>
<dbReference type="GeneID" id="9678717"/>
<feature type="region of interest" description="Disordered" evidence="1">
    <location>
        <begin position="509"/>
        <end position="536"/>
    </location>
</feature>
<feature type="compositionally biased region" description="Low complexity" evidence="1">
    <location>
        <begin position="509"/>
        <end position="522"/>
    </location>
</feature>
<name>C7ZN18_FUSV7</name>
<dbReference type="eggNOG" id="ENOG502SSXD">
    <property type="taxonomic scope" value="Eukaryota"/>
</dbReference>
<sequence length="536" mass="60601">MYSVSTQIHRWLSSTADSDQPPLHPATRNLHCDRAEDIAYEARQCKRRKIHHSTLPSPPSSQFLTRTAMSASAGRKRTRDDRDDDPSLSEPSNPELLDEVHSEETPPASKFLLMQHRELSGRDSPSQPFPALKRLHPLCLNLKECEASWNADVHAPILEHVFRPDRFGSSDLTDFRCCPTAQILPAFKPRDAPSKMVDFCIFMRPPANSPEEESITAICKSRPGLSINYTDLGNFCKHPIALSIETKRPGEHGDKATLQMGTWHSSQWRSLRYPLFRPRAAGSIKFLPGIIIQGHDWQFVSTILDGNNKALLLTGVKIGGTDSEMSVYSLVAALQYLRQWIKDVYWPAFVADVLQFKANEHITSAFFTGLESVSDCREYDQDWLKTARGEVQGLETLSYQDRHSTVHTYLDSKGKELGLRNYTQASLRKGLPMAYNRDPRVQEYKESPKVGELVDVMPERRDAASQADVKRQLGLSPGPLLDRSLLQVDWPDYKICFEFIDEASGARWSPTPTRRFSPTTVSFRESGTLHQHLSSP</sequence>
<dbReference type="STRING" id="660122.C7ZN18"/>
<dbReference type="VEuPathDB" id="FungiDB:NECHADRAFT_102277"/>
<keyword evidence="4" id="KW-1185">Reference proteome</keyword>
<evidence type="ECO:0000259" key="2">
    <source>
        <dbReference type="Pfam" id="PF20516"/>
    </source>
</evidence>
<reference evidence="3 4" key="1">
    <citation type="journal article" date="2009" name="PLoS Genet.">
        <title>The genome of Nectria haematococca: contribution of supernumerary chromosomes to gene expansion.</title>
        <authorList>
            <person name="Coleman J.J."/>
            <person name="Rounsley S.D."/>
            <person name="Rodriguez-Carres M."/>
            <person name="Kuo A."/>
            <person name="Wasmann C.C."/>
            <person name="Grimwood J."/>
            <person name="Schmutz J."/>
            <person name="Taga M."/>
            <person name="White G.J."/>
            <person name="Zhou S."/>
            <person name="Schwartz D.C."/>
            <person name="Freitag M."/>
            <person name="Ma L.J."/>
            <person name="Danchin E.G."/>
            <person name="Henrissat B."/>
            <person name="Coutinho P.M."/>
            <person name="Nelson D.R."/>
            <person name="Straney D."/>
            <person name="Napoli C.A."/>
            <person name="Barker B.M."/>
            <person name="Gribskov M."/>
            <person name="Rep M."/>
            <person name="Kroken S."/>
            <person name="Molnar I."/>
            <person name="Rensing C."/>
            <person name="Kennell J.C."/>
            <person name="Zamora J."/>
            <person name="Farman M.L."/>
            <person name="Selker E.U."/>
            <person name="Salamov A."/>
            <person name="Shapiro H."/>
            <person name="Pangilinan J."/>
            <person name="Lindquist E."/>
            <person name="Lamers C."/>
            <person name="Grigoriev I.V."/>
            <person name="Geiser D.M."/>
            <person name="Covert S.F."/>
            <person name="Temporini E."/>
            <person name="Vanetten H.D."/>
        </authorList>
    </citation>
    <scope>NUCLEOTIDE SEQUENCE [LARGE SCALE GENOMIC DNA]</scope>
    <source>
        <strain evidence="4">ATCC MYA-4622 / CBS 123669 / FGSC 9596 / NRRL 45880 / 77-13-4</strain>
    </source>
</reference>
<evidence type="ECO:0000256" key="1">
    <source>
        <dbReference type="SAM" id="MobiDB-lite"/>
    </source>
</evidence>
<organism evidence="3 4">
    <name type="scientific">Fusarium vanettenii (strain ATCC MYA-4622 / CBS 123669 / FGSC 9596 / NRRL 45880 / 77-13-4)</name>
    <name type="common">Fusarium solani subsp. pisi</name>
    <dbReference type="NCBI Taxonomy" id="660122"/>
    <lineage>
        <taxon>Eukaryota</taxon>
        <taxon>Fungi</taxon>
        <taxon>Dikarya</taxon>
        <taxon>Ascomycota</taxon>
        <taxon>Pezizomycotina</taxon>
        <taxon>Sordariomycetes</taxon>
        <taxon>Hypocreomycetidae</taxon>
        <taxon>Hypocreales</taxon>
        <taxon>Nectriaceae</taxon>
        <taxon>Fusarium</taxon>
        <taxon>Fusarium solani species complex</taxon>
        <taxon>Fusarium vanettenii</taxon>
    </lineage>
</organism>
<dbReference type="Proteomes" id="UP000005206">
    <property type="component" value="Unassembled WGS sequence"/>
</dbReference>
<dbReference type="Pfam" id="PF20516">
    <property type="entry name" value="PDDEXK_12"/>
    <property type="match status" value="1"/>
</dbReference>
<evidence type="ECO:0000313" key="3">
    <source>
        <dbReference type="EMBL" id="EEU34590.1"/>
    </source>
</evidence>
<accession>C7ZN18</accession>
<dbReference type="OrthoDB" id="4161186at2759"/>